<dbReference type="GO" id="GO:0016020">
    <property type="term" value="C:membrane"/>
    <property type="evidence" value="ECO:0007669"/>
    <property type="project" value="InterPro"/>
</dbReference>
<feature type="domain" description="Signal transduction histidine kinase internal region" evidence="2">
    <location>
        <begin position="164"/>
        <end position="242"/>
    </location>
</feature>
<dbReference type="PANTHER" id="PTHR34220">
    <property type="entry name" value="SENSOR HISTIDINE KINASE YPDA"/>
    <property type="match status" value="1"/>
</dbReference>
<dbReference type="InterPro" id="IPR050640">
    <property type="entry name" value="Bact_2-comp_sensor_kinase"/>
</dbReference>
<keyword evidence="4" id="KW-1185">Reference proteome</keyword>
<dbReference type="Pfam" id="PF06580">
    <property type="entry name" value="His_kinase"/>
    <property type="match status" value="1"/>
</dbReference>
<dbReference type="Proteomes" id="UP000198131">
    <property type="component" value="Unassembled WGS sequence"/>
</dbReference>
<evidence type="ECO:0000313" key="3">
    <source>
        <dbReference type="EMBL" id="SNC59552.1"/>
    </source>
</evidence>
<dbReference type="InterPro" id="IPR010559">
    <property type="entry name" value="Sig_transdc_His_kin_internal"/>
</dbReference>
<dbReference type="GO" id="GO:0000155">
    <property type="term" value="F:phosphorelay sensor kinase activity"/>
    <property type="evidence" value="ECO:0007669"/>
    <property type="project" value="InterPro"/>
</dbReference>
<dbReference type="AlphaFoldDB" id="A0A212T0I1"/>
<dbReference type="OrthoDB" id="927174at2"/>
<feature type="transmembrane region" description="Helical" evidence="1">
    <location>
        <begin position="18"/>
        <end position="39"/>
    </location>
</feature>
<feature type="transmembrane region" description="Helical" evidence="1">
    <location>
        <begin position="45"/>
        <end position="63"/>
    </location>
</feature>
<dbReference type="InterPro" id="IPR036890">
    <property type="entry name" value="HATPase_C_sf"/>
</dbReference>
<dbReference type="PANTHER" id="PTHR34220:SF7">
    <property type="entry name" value="SENSOR HISTIDINE KINASE YPDA"/>
    <property type="match status" value="1"/>
</dbReference>
<keyword evidence="3" id="KW-0808">Transferase</keyword>
<dbReference type="EMBL" id="FYEW01000001">
    <property type="protein sequence ID" value="SNC59552.1"/>
    <property type="molecule type" value="Genomic_DNA"/>
</dbReference>
<feature type="transmembrane region" description="Helical" evidence="1">
    <location>
        <begin position="119"/>
        <end position="137"/>
    </location>
</feature>
<keyword evidence="1" id="KW-0812">Transmembrane</keyword>
<keyword evidence="1" id="KW-1133">Transmembrane helix</keyword>
<feature type="transmembrane region" description="Helical" evidence="1">
    <location>
        <begin position="84"/>
        <end position="107"/>
    </location>
</feature>
<keyword evidence="1" id="KW-0472">Membrane</keyword>
<dbReference type="RefSeq" id="WP_088841450.1">
    <property type="nucleotide sequence ID" value="NZ_FYEW01000001.1"/>
</dbReference>
<reference evidence="4" key="1">
    <citation type="submission" date="2017-06" db="EMBL/GenBank/DDBJ databases">
        <authorList>
            <person name="Varghese N."/>
            <person name="Submissions S."/>
        </authorList>
    </citation>
    <scope>NUCLEOTIDE SEQUENCE [LARGE SCALE GENOMIC DNA]</scope>
    <source>
        <strain evidence="4">DSM 11116</strain>
    </source>
</reference>
<keyword evidence="3" id="KW-0418">Kinase</keyword>
<gene>
    <name evidence="3" type="ORF">SAMN06265337_0076</name>
</gene>
<dbReference type="Gene3D" id="3.30.565.10">
    <property type="entry name" value="Histidine kinase-like ATPase, C-terminal domain"/>
    <property type="match status" value="1"/>
</dbReference>
<evidence type="ECO:0000259" key="2">
    <source>
        <dbReference type="Pfam" id="PF06580"/>
    </source>
</evidence>
<accession>A0A212T0I1</accession>
<organism evidence="3 4">
    <name type="scientific">Hymenobacter gelipurpurascens</name>
    <dbReference type="NCBI Taxonomy" id="89968"/>
    <lineage>
        <taxon>Bacteria</taxon>
        <taxon>Pseudomonadati</taxon>
        <taxon>Bacteroidota</taxon>
        <taxon>Cytophagia</taxon>
        <taxon>Cytophagales</taxon>
        <taxon>Hymenobacteraceae</taxon>
        <taxon>Hymenobacter</taxon>
    </lineage>
</organism>
<evidence type="ECO:0000256" key="1">
    <source>
        <dbReference type="SAM" id="Phobius"/>
    </source>
</evidence>
<evidence type="ECO:0000313" key="4">
    <source>
        <dbReference type="Proteomes" id="UP000198131"/>
    </source>
</evidence>
<proteinExistence type="predicted"/>
<sequence>MPEPAALSPLHPLNDRRFVFIGVPVLALLVLLPRGLLHVRSWQELVVAWLISLVFTTAFWLSGRALWLGLFRRMPRVEQTARRLWWLAGTNTLTAMLVTLGLGNVAAWTQGGQLDAATFWFEFGLNMVPTVVVQLIYESRHFFQQWTENVRRAEQLQSAGVQSQLEALQSQLDPHFLFNNLNTLSALIEPENEPAQQFVEQLADVYRYVLLTRDKTTVPLAEELAFVDTFLALHKARFRDNLRVTTAVPSAALGHFVAPLSVQLLVENALKHNVASREHPLELRLSADTAAGYFTVENTLRPRTAGLAPGTGTGLRNVRHRYELLRAPRLVEVRSADGWFRVRLPLLSAS</sequence>
<protein>
    <submittedName>
        <fullName evidence="3">Histidine kinase</fullName>
    </submittedName>
</protein>
<name>A0A212T0I1_9BACT</name>